<evidence type="ECO:0000313" key="1">
    <source>
        <dbReference type="EMBL" id="SNR58957.1"/>
    </source>
</evidence>
<dbReference type="Proteomes" id="UP000198412">
    <property type="component" value="Unassembled WGS sequence"/>
</dbReference>
<accession>A0A238XJ50</accession>
<name>A0A238XJ50_9FLAO</name>
<sequence>MNRKKETLTQEEMKKALNNFLIKSYIANGTIKATPLSVKKNLNFNIKKDILADEMMSVRCGGVDIEIQAQCELENQNDFLKYYDKVSKMITTFDFSKYESMSIEELRSYLLVWDENDDNYVVRGENLIKDKVKRACVGVYSLLKGGTWIYANKNSEDSENKFFNSDIDEIIERINEMNFNGELSEEDREKLINALV</sequence>
<evidence type="ECO:0000313" key="2">
    <source>
        <dbReference type="Proteomes" id="UP000198412"/>
    </source>
</evidence>
<keyword evidence="2" id="KW-1185">Reference proteome</keyword>
<organism evidence="1 2">
    <name type="scientific">Lutibacter flavus</name>
    <dbReference type="NCBI Taxonomy" id="691689"/>
    <lineage>
        <taxon>Bacteria</taxon>
        <taxon>Pseudomonadati</taxon>
        <taxon>Bacteroidota</taxon>
        <taxon>Flavobacteriia</taxon>
        <taxon>Flavobacteriales</taxon>
        <taxon>Flavobacteriaceae</taxon>
        <taxon>Lutibacter</taxon>
    </lineage>
</organism>
<protein>
    <submittedName>
        <fullName evidence="1">Uncharacterized protein</fullName>
    </submittedName>
</protein>
<proteinExistence type="predicted"/>
<gene>
    <name evidence="1" type="ORF">SAMN04488111_1873</name>
</gene>
<dbReference type="RefSeq" id="WP_089378190.1">
    <property type="nucleotide sequence ID" value="NZ_FZNX01000003.1"/>
</dbReference>
<dbReference type="AlphaFoldDB" id="A0A238XJ50"/>
<dbReference type="OrthoDB" id="9841846at2"/>
<dbReference type="EMBL" id="FZNX01000003">
    <property type="protein sequence ID" value="SNR58957.1"/>
    <property type="molecule type" value="Genomic_DNA"/>
</dbReference>
<reference evidence="2" key="1">
    <citation type="submission" date="2017-06" db="EMBL/GenBank/DDBJ databases">
        <authorList>
            <person name="Varghese N."/>
            <person name="Submissions S."/>
        </authorList>
    </citation>
    <scope>NUCLEOTIDE SEQUENCE [LARGE SCALE GENOMIC DNA]</scope>
    <source>
        <strain evidence="2">DSM 27993</strain>
    </source>
</reference>